<dbReference type="InterPro" id="IPR051011">
    <property type="entry name" value="Metal_resp_trans_reg"/>
</dbReference>
<dbReference type="GO" id="GO:0003677">
    <property type="term" value="F:DNA binding"/>
    <property type="evidence" value="ECO:0007669"/>
    <property type="project" value="UniProtKB-KW"/>
</dbReference>
<gene>
    <name evidence="5" type="ORF">SAMN02745728_02071</name>
</gene>
<dbReference type="Proteomes" id="UP000186469">
    <property type="component" value="Unassembled WGS sequence"/>
</dbReference>
<sequence length="120" mass="13199">MNTLNAAKIFEALSSEIRLNIFKLLVKHGDSGLVAGDIAELIGIPSTNLSFHLKALLFAELVFVEQEGRFLRYRANIPLMLNIVGFLTEECCAGQPEKCLAYRQASGISDNILGLCTKKK</sequence>
<dbReference type="PANTHER" id="PTHR43132">
    <property type="entry name" value="ARSENICAL RESISTANCE OPERON REPRESSOR ARSR-RELATED"/>
    <property type="match status" value="1"/>
</dbReference>
<evidence type="ECO:0000313" key="5">
    <source>
        <dbReference type="EMBL" id="SHN70646.1"/>
    </source>
</evidence>
<dbReference type="GO" id="GO:0003700">
    <property type="term" value="F:DNA-binding transcription factor activity"/>
    <property type="evidence" value="ECO:0007669"/>
    <property type="project" value="InterPro"/>
</dbReference>
<feature type="domain" description="HTH arsR-type" evidence="4">
    <location>
        <begin position="1"/>
        <end position="95"/>
    </location>
</feature>
<name>A0A1M7TIY0_9BACT</name>
<dbReference type="InterPro" id="IPR036390">
    <property type="entry name" value="WH_DNA-bd_sf"/>
</dbReference>
<dbReference type="PANTHER" id="PTHR43132:SF2">
    <property type="entry name" value="ARSENICAL RESISTANCE OPERON REPRESSOR ARSR-RELATED"/>
    <property type="match status" value="1"/>
</dbReference>
<keyword evidence="1" id="KW-0805">Transcription regulation</keyword>
<accession>A0A1M7TIY0</accession>
<dbReference type="RefSeq" id="WP_072697748.1">
    <property type="nucleotide sequence ID" value="NZ_FRDI01000013.1"/>
</dbReference>
<evidence type="ECO:0000256" key="1">
    <source>
        <dbReference type="ARBA" id="ARBA00023015"/>
    </source>
</evidence>
<keyword evidence="6" id="KW-1185">Reference proteome</keyword>
<dbReference type="STRING" id="1121455.SAMN02745728_02071"/>
<dbReference type="CDD" id="cd00090">
    <property type="entry name" value="HTH_ARSR"/>
    <property type="match status" value="1"/>
</dbReference>
<evidence type="ECO:0000259" key="4">
    <source>
        <dbReference type="PROSITE" id="PS50987"/>
    </source>
</evidence>
<reference evidence="5 6" key="1">
    <citation type="submission" date="2016-12" db="EMBL/GenBank/DDBJ databases">
        <authorList>
            <person name="Song W.-J."/>
            <person name="Kurnit D.M."/>
        </authorList>
    </citation>
    <scope>NUCLEOTIDE SEQUENCE [LARGE SCALE GENOMIC DNA]</scope>
    <source>
        <strain evidence="5 6">DSM 11393</strain>
    </source>
</reference>
<dbReference type="AlphaFoldDB" id="A0A1M7TIY0"/>
<dbReference type="PROSITE" id="PS50987">
    <property type="entry name" value="HTH_ARSR_2"/>
    <property type="match status" value="1"/>
</dbReference>
<dbReference type="Pfam" id="PF12840">
    <property type="entry name" value="HTH_20"/>
    <property type="match status" value="1"/>
</dbReference>
<dbReference type="InterPro" id="IPR001845">
    <property type="entry name" value="HTH_ArsR_DNA-bd_dom"/>
</dbReference>
<protein>
    <submittedName>
        <fullName evidence="5">Transcriptional regulator, ArsR family</fullName>
    </submittedName>
</protein>
<dbReference type="InterPro" id="IPR011991">
    <property type="entry name" value="ArsR-like_HTH"/>
</dbReference>
<keyword evidence="3" id="KW-0804">Transcription</keyword>
<dbReference type="EMBL" id="FRDI01000013">
    <property type="protein sequence ID" value="SHN70646.1"/>
    <property type="molecule type" value="Genomic_DNA"/>
</dbReference>
<evidence type="ECO:0000256" key="3">
    <source>
        <dbReference type="ARBA" id="ARBA00023163"/>
    </source>
</evidence>
<keyword evidence="2" id="KW-0238">DNA-binding</keyword>
<evidence type="ECO:0000313" key="6">
    <source>
        <dbReference type="Proteomes" id="UP000186469"/>
    </source>
</evidence>
<dbReference type="PRINTS" id="PR00778">
    <property type="entry name" value="HTHARSR"/>
</dbReference>
<dbReference type="SMART" id="SM00418">
    <property type="entry name" value="HTH_ARSR"/>
    <property type="match status" value="1"/>
</dbReference>
<organism evidence="5 6">
    <name type="scientific">Desulfovibrio litoralis DSM 11393</name>
    <dbReference type="NCBI Taxonomy" id="1121455"/>
    <lineage>
        <taxon>Bacteria</taxon>
        <taxon>Pseudomonadati</taxon>
        <taxon>Thermodesulfobacteriota</taxon>
        <taxon>Desulfovibrionia</taxon>
        <taxon>Desulfovibrionales</taxon>
        <taxon>Desulfovibrionaceae</taxon>
        <taxon>Desulfovibrio</taxon>
    </lineage>
</organism>
<dbReference type="Gene3D" id="1.10.10.10">
    <property type="entry name" value="Winged helix-like DNA-binding domain superfamily/Winged helix DNA-binding domain"/>
    <property type="match status" value="1"/>
</dbReference>
<proteinExistence type="predicted"/>
<evidence type="ECO:0000256" key="2">
    <source>
        <dbReference type="ARBA" id="ARBA00023125"/>
    </source>
</evidence>
<dbReference type="SUPFAM" id="SSF46785">
    <property type="entry name" value="Winged helix' DNA-binding domain"/>
    <property type="match status" value="1"/>
</dbReference>
<dbReference type="InterPro" id="IPR036388">
    <property type="entry name" value="WH-like_DNA-bd_sf"/>
</dbReference>
<dbReference type="OrthoDB" id="5297460at2"/>